<feature type="transmembrane region" description="Helical" evidence="6">
    <location>
        <begin position="151"/>
        <end position="171"/>
    </location>
</feature>
<proteinExistence type="predicted"/>
<evidence type="ECO:0000256" key="3">
    <source>
        <dbReference type="ARBA" id="ARBA00022692"/>
    </source>
</evidence>
<gene>
    <name evidence="8" type="ORF">GM418_06370</name>
</gene>
<feature type="transmembrane region" description="Helical" evidence="6">
    <location>
        <begin position="97"/>
        <end position="117"/>
    </location>
</feature>
<keyword evidence="2" id="KW-1003">Cell membrane</keyword>
<keyword evidence="3 6" id="KW-0812">Transmembrane</keyword>
<dbReference type="InterPro" id="IPR037185">
    <property type="entry name" value="EmrE-like"/>
</dbReference>
<feature type="transmembrane region" description="Helical" evidence="6">
    <location>
        <begin position="247"/>
        <end position="266"/>
    </location>
</feature>
<feature type="transmembrane region" description="Helical" evidence="6">
    <location>
        <begin position="216"/>
        <end position="235"/>
    </location>
</feature>
<feature type="transmembrane region" description="Helical" evidence="6">
    <location>
        <begin position="36"/>
        <end position="56"/>
    </location>
</feature>
<feature type="domain" description="EamA" evidence="7">
    <location>
        <begin position="11"/>
        <end position="140"/>
    </location>
</feature>
<evidence type="ECO:0000313" key="8">
    <source>
        <dbReference type="EMBL" id="QGY43296.1"/>
    </source>
</evidence>
<dbReference type="InterPro" id="IPR000620">
    <property type="entry name" value="EamA_dom"/>
</dbReference>
<feature type="transmembrane region" description="Helical" evidence="6">
    <location>
        <begin position="272"/>
        <end position="290"/>
    </location>
</feature>
<dbReference type="Proteomes" id="UP000428260">
    <property type="component" value="Chromosome"/>
</dbReference>
<dbReference type="GO" id="GO:0005886">
    <property type="term" value="C:plasma membrane"/>
    <property type="evidence" value="ECO:0007669"/>
    <property type="project" value="UniProtKB-SubCell"/>
</dbReference>
<feature type="domain" description="EamA" evidence="7">
    <location>
        <begin position="157"/>
        <end position="287"/>
    </location>
</feature>
<dbReference type="Gene3D" id="1.10.3730.20">
    <property type="match status" value="2"/>
</dbReference>
<evidence type="ECO:0000256" key="2">
    <source>
        <dbReference type="ARBA" id="ARBA00022475"/>
    </source>
</evidence>
<name>A0A6I6JKH1_9BACT</name>
<feature type="transmembrane region" description="Helical" evidence="6">
    <location>
        <begin position="183"/>
        <end position="204"/>
    </location>
</feature>
<feature type="transmembrane region" description="Helical" evidence="6">
    <location>
        <begin position="7"/>
        <end position="30"/>
    </location>
</feature>
<keyword evidence="5 6" id="KW-0472">Membrane</keyword>
<evidence type="ECO:0000256" key="6">
    <source>
        <dbReference type="SAM" id="Phobius"/>
    </source>
</evidence>
<feature type="transmembrane region" description="Helical" evidence="6">
    <location>
        <begin position="68"/>
        <end position="85"/>
    </location>
</feature>
<keyword evidence="9" id="KW-1185">Reference proteome</keyword>
<dbReference type="PANTHER" id="PTHR32322:SF18">
    <property type="entry name" value="S-ADENOSYLMETHIONINE_S-ADENOSYLHOMOCYSTEINE TRANSPORTER"/>
    <property type="match status" value="1"/>
</dbReference>
<evidence type="ECO:0000256" key="4">
    <source>
        <dbReference type="ARBA" id="ARBA00022989"/>
    </source>
</evidence>
<evidence type="ECO:0000259" key="7">
    <source>
        <dbReference type="Pfam" id="PF00892"/>
    </source>
</evidence>
<reference evidence="8 9" key="1">
    <citation type="submission" date="2019-11" db="EMBL/GenBank/DDBJ databases">
        <authorList>
            <person name="Zheng R.K."/>
            <person name="Sun C.M."/>
        </authorList>
    </citation>
    <scope>NUCLEOTIDE SEQUENCE [LARGE SCALE GENOMIC DNA]</scope>
    <source>
        <strain evidence="8 9">WC007</strain>
    </source>
</reference>
<dbReference type="Pfam" id="PF00892">
    <property type="entry name" value="EamA"/>
    <property type="match status" value="2"/>
</dbReference>
<accession>A0A6I6JKH1</accession>
<dbReference type="AlphaFoldDB" id="A0A6I6JKH1"/>
<dbReference type="RefSeq" id="WP_158864285.1">
    <property type="nucleotide sequence ID" value="NZ_CP046401.1"/>
</dbReference>
<dbReference type="SUPFAM" id="SSF103481">
    <property type="entry name" value="Multidrug resistance efflux transporter EmrE"/>
    <property type="match status" value="2"/>
</dbReference>
<organism evidence="8 9">
    <name type="scientific">Maribellus comscasis</name>
    <dbReference type="NCBI Taxonomy" id="2681766"/>
    <lineage>
        <taxon>Bacteria</taxon>
        <taxon>Pseudomonadati</taxon>
        <taxon>Bacteroidota</taxon>
        <taxon>Bacteroidia</taxon>
        <taxon>Marinilabiliales</taxon>
        <taxon>Prolixibacteraceae</taxon>
        <taxon>Maribellus</taxon>
    </lineage>
</organism>
<evidence type="ECO:0000313" key="9">
    <source>
        <dbReference type="Proteomes" id="UP000428260"/>
    </source>
</evidence>
<keyword evidence="4 6" id="KW-1133">Transmembrane helix</keyword>
<dbReference type="PANTHER" id="PTHR32322">
    <property type="entry name" value="INNER MEMBRANE TRANSPORTER"/>
    <property type="match status" value="1"/>
</dbReference>
<comment type="subcellular location">
    <subcellularLocation>
        <location evidence="1">Cell membrane</location>
        <topology evidence="1">Multi-pass membrane protein</topology>
    </subcellularLocation>
</comment>
<evidence type="ECO:0000256" key="1">
    <source>
        <dbReference type="ARBA" id="ARBA00004651"/>
    </source>
</evidence>
<feature type="transmembrane region" description="Helical" evidence="6">
    <location>
        <begin position="124"/>
        <end position="145"/>
    </location>
</feature>
<sequence>MKNKEFLAFASALGAAFFWSFSFIWFKIAYQGYNPVTVVIFRLAISALLMSIIALGMKRMQKISRKDFRLFILMSFFEPFLYFIGESYGLKYISSTVAAVIVATIPLITPVVAWYFYRERVKWMNVIGLVFSFLGVGLVVLNGSFQFEASPLGVGLEFMAVLAAISYSIVLRNLVGRYNTLTIIVWQNLIGVVLFLPVWLIFEFNDFVTRPFHTEAFRAIVFLAVFSSTLAFIFFTQSIRKLGVNRSNTFINLIPVFVAVLSVFILNDSLSLQQITGIVIVVSGLFLAQLKRKKKKGVFETIEITTQRKG</sequence>
<protein>
    <submittedName>
        <fullName evidence="8">EamA family transporter</fullName>
    </submittedName>
</protein>
<evidence type="ECO:0000256" key="5">
    <source>
        <dbReference type="ARBA" id="ARBA00023136"/>
    </source>
</evidence>
<dbReference type="InterPro" id="IPR050638">
    <property type="entry name" value="AA-Vitamin_Transporters"/>
</dbReference>
<dbReference type="EMBL" id="CP046401">
    <property type="protein sequence ID" value="QGY43296.1"/>
    <property type="molecule type" value="Genomic_DNA"/>
</dbReference>
<dbReference type="KEGG" id="mcos:GM418_06370"/>